<protein>
    <submittedName>
        <fullName evidence="2">Uncharacterized protein</fullName>
    </submittedName>
</protein>
<dbReference type="AlphaFoldDB" id="A0AAW2WCK9"/>
<feature type="compositionally biased region" description="Basic and acidic residues" evidence="1">
    <location>
        <begin position="9"/>
        <end position="22"/>
    </location>
</feature>
<gene>
    <name evidence="2" type="ORF">Slati_2401800</name>
</gene>
<feature type="region of interest" description="Disordered" evidence="1">
    <location>
        <begin position="1"/>
        <end position="22"/>
    </location>
</feature>
<evidence type="ECO:0000256" key="1">
    <source>
        <dbReference type="SAM" id="MobiDB-lite"/>
    </source>
</evidence>
<accession>A0AAW2WCK9</accession>
<dbReference type="EMBL" id="JACGWN010000008">
    <property type="protein sequence ID" value="KAL0439188.1"/>
    <property type="molecule type" value="Genomic_DNA"/>
</dbReference>
<comment type="caution">
    <text evidence="2">The sequence shown here is derived from an EMBL/GenBank/DDBJ whole genome shotgun (WGS) entry which is preliminary data.</text>
</comment>
<name>A0AAW2WCK9_9LAMI</name>
<evidence type="ECO:0000313" key="2">
    <source>
        <dbReference type="EMBL" id="KAL0439188.1"/>
    </source>
</evidence>
<sequence length="68" mass="7384">MIAGGHIGGDSHHARKPEVRKAHDVTMKEVLDVEAMEDAPNIQFGRAERSGPKNSHNDALVITAQLDN</sequence>
<feature type="region of interest" description="Disordered" evidence="1">
    <location>
        <begin position="44"/>
        <end position="68"/>
    </location>
</feature>
<proteinExistence type="predicted"/>
<reference evidence="2" key="2">
    <citation type="journal article" date="2024" name="Plant">
        <title>Genomic evolution and insights into agronomic trait innovations of Sesamum species.</title>
        <authorList>
            <person name="Miao H."/>
            <person name="Wang L."/>
            <person name="Qu L."/>
            <person name="Liu H."/>
            <person name="Sun Y."/>
            <person name="Le M."/>
            <person name="Wang Q."/>
            <person name="Wei S."/>
            <person name="Zheng Y."/>
            <person name="Lin W."/>
            <person name="Duan Y."/>
            <person name="Cao H."/>
            <person name="Xiong S."/>
            <person name="Wang X."/>
            <person name="Wei L."/>
            <person name="Li C."/>
            <person name="Ma Q."/>
            <person name="Ju M."/>
            <person name="Zhao R."/>
            <person name="Li G."/>
            <person name="Mu C."/>
            <person name="Tian Q."/>
            <person name="Mei H."/>
            <person name="Zhang T."/>
            <person name="Gao T."/>
            <person name="Zhang H."/>
        </authorList>
    </citation>
    <scope>NUCLEOTIDE SEQUENCE</scope>
    <source>
        <strain evidence="2">KEN1</strain>
    </source>
</reference>
<reference evidence="2" key="1">
    <citation type="submission" date="2020-06" db="EMBL/GenBank/DDBJ databases">
        <authorList>
            <person name="Li T."/>
            <person name="Hu X."/>
            <person name="Zhang T."/>
            <person name="Song X."/>
            <person name="Zhang H."/>
            <person name="Dai N."/>
            <person name="Sheng W."/>
            <person name="Hou X."/>
            <person name="Wei L."/>
        </authorList>
    </citation>
    <scope>NUCLEOTIDE SEQUENCE</scope>
    <source>
        <strain evidence="2">KEN1</strain>
        <tissue evidence="2">Leaf</tissue>
    </source>
</reference>
<organism evidence="2">
    <name type="scientific">Sesamum latifolium</name>
    <dbReference type="NCBI Taxonomy" id="2727402"/>
    <lineage>
        <taxon>Eukaryota</taxon>
        <taxon>Viridiplantae</taxon>
        <taxon>Streptophyta</taxon>
        <taxon>Embryophyta</taxon>
        <taxon>Tracheophyta</taxon>
        <taxon>Spermatophyta</taxon>
        <taxon>Magnoliopsida</taxon>
        <taxon>eudicotyledons</taxon>
        <taxon>Gunneridae</taxon>
        <taxon>Pentapetalae</taxon>
        <taxon>asterids</taxon>
        <taxon>lamiids</taxon>
        <taxon>Lamiales</taxon>
        <taxon>Pedaliaceae</taxon>
        <taxon>Sesamum</taxon>
    </lineage>
</organism>